<dbReference type="PANTHER" id="PTHR43056:SF5">
    <property type="entry name" value="PEPTIDASE S9 PROLYL OLIGOPEPTIDASE CATALYTIC DOMAIN-CONTAINING PROTEIN"/>
    <property type="match status" value="1"/>
</dbReference>
<feature type="domain" description="Peptidase S9 prolyl oligopeptidase catalytic" evidence="1">
    <location>
        <begin position="441"/>
        <end position="642"/>
    </location>
</feature>
<protein>
    <recommendedName>
        <fullName evidence="1">Peptidase S9 prolyl oligopeptidase catalytic domain-containing protein</fullName>
    </recommendedName>
</protein>
<reference evidence="2 3" key="1">
    <citation type="submission" date="2018-05" db="EMBL/GenBank/DDBJ databases">
        <title>Lujinxingia marina gen. nov. sp. nov., a new facultative anaerobic member of the class Deltaproteobacteria, and proposal of Lujinxingaceae fam. nov.</title>
        <authorList>
            <person name="Li C.-M."/>
        </authorList>
    </citation>
    <scope>NUCLEOTIDE SEQUENCE [LARGE SCALE GENOMIC DNA]</scope>
    <source>
        <strain evidence="2 3">B210</strain>
    </source>
</reference>
<evidence type="ECO:0000259" key="1">
    <source>
        <dbReference type="Pfam" id="PF00326"/>
    </source>
</evidence>
<dbReference type="InterPro" id="IPR011659">
    <property type="entry name" value="WD40"/>
</dbReference>
<keyword evidence="3" id="KW-1185">Reference proteome</keyword>
<evidence type="ECO:0000313" key="3">
    <source>
        <dbReference type="Proteomes" id="UP000249169"/>
    </source>
</evidence>
<dbReference type="Gene3D" id="3.40.50.1820">
    <property type="entry name" value="alpha/beta hydrolase"/>
    <property type="match status" value="1"/>
</dbReference>
<dbReference type="SUPFAM" id="SSF82171">
    <property type="entry name" value="DPP6 N-terminal domain-like"/>
    <property type="match status" value="1"/>
</dbReference>
<name>A0A328C5T3_9DELT</name>
<evidence type="ECO:0000313" key="2">
    <source>
        <dbReference type="EMBL" id="RAL22366.1"/>
    </source>
</evidence>
<proteinExistence type="predicted"/>
<dbReference type="InterPro" id="IPR011042">
    <property type="entry name" value="6-blade_b-propeller_TolB-like"/>
</dbReference>
<dbReference type="SUPFAM" id="SSF53474">
    <property type="entry name" value="alpha/beta-Hydrolases"/>
    <property type="match status" value="1"/>
</dbReference>
<sequence>MMSAAAMCARNMEGDDMSESDVKQVPYGLWSSKLGPKMLAGELRLMDVAWGGKGRTLVWAERVDGRGVLMVQRPDQAARVLNDELSVGGGVGYGGGEFDVRGDEVVFAANDGRLYAAHLDKGSPRPITPAFGRVASPAISPDGKWVAFVHTVDDVDVIAVVPIGGEQWPVKVAQGADFYMQPAWSSEGDRLAWISWDHPEMPWTATRLEEAGIDMTGDVVRVAPARELASEEDVALQQPSYSPDGRWLAYLSDASGHWQVMLRDRESGQTRRIARDGVEFGGPAWIQGLRFYDWTQDSEAVIALGSVRGEHHLERLGVDGSARKLPGLEEYTSLAQPRVTTGGAVALIASSSRRPSRVITVAAGNVQVRRFASSERLREEELSEARPVSWTVSTAAGEEVEVHGIFYPPTHPGYTSAGKPPALVMIHGGPTAQRVMGWEARNQFFATRGFAVLDVNYRGSTGYGRAYMEALSGAWGVADVEDAVGAASFLGREGLADPERLVIMGGSAGGYTVLQTLVDHPGVFKAGICLYGISDLFALQAGTHKFEAHYNDTLIGPLPEAAELYRERSPINKAEKIEDALAIFHGAKDKVVPLDQAEAIVDSLRRRGVSHFYHVYEEEGHGWRRAATIDHFHRSVLSFLKTEVVY</sequence>
<dbReference type="EMBL" id="QHKO01000004">
    <property type="protein sequence ID" value="RAL22366.1"/>
    <property type="molecule type" value="Genomic_DNA"/>
</dbReference>
<gene>
    <name evidence="2" type="ORF">DL240_10985</name>
</gene>
<dbReference type="Pfam" id="PF00326">
    <property type="entry name" value="Peptidase_S9"/>
    <property type="match status" value="1"/>
</dbReference>
<dbReference type="Gene3D" id="2.120.10.30">
    <property type="entry name" value="TolB, C-terminal domain"/>
    <property type="match status" value="2"/>
</dbReference>
<dbReference type="GO" id="GO:0008236">
    <property type="term" value="F:serine-type peptidase activity"/>
    <property type="evidence" value="ECO:0007669"/>
    <property type="project" value="InterPro"/>
</dbReference>
<comment type="caution">
    <text evidence="2">The sequence shown here is derived from an EMBL/GenBank/DDBJ whole genome shotgun (WGS) entry which is preliminary data.</text>
</comment>
<dbReference type="AlphaFoldDB" id="A0A328C5T3"/>
<dbReference type="Pfam" id="PF07676">
    <property type="entry name" value="PD40"/>
    <property type="match status" value="2"/>
</dbReference>
<dbReference type="InterPro" id="IPR001375">
    <property type="entry name" value="Peptidase_S9_cat"/>
</dbReference>
<dbReference type="GO" id="GO:0006508">
    <property type="term" value="P:proteolysis"/>
    <property type="evidence" value="ECO:0007669"/>
    <property type="project" value="InterPro"/>
</dbReference>
<dbReference type="PANTHER" id="PTHR43056">
    <property type="entry name" value="PEPTIDASE S9 PROLYL OLIGOPEPTIDASE"/>
    <property type="match status" value="1"/>
</dbReference>
<organism evidence="2 3">
    <name type="scientific">Lujinxingia litoralis</name>
    <dbReference type="NCBI Taxonomy" id="2211119"/>
    <lineage>
        <taxon>Bacteria</taxon>
        <taxon>Deltaproteobacteria</taxon>
        <taxon>Bradymonadales</taxon>
        <taxon>Lujinxingiaceae</taxon>
        <taxon>Lujinxingia</taxon>
    </lineage>
</organism>
<dbReference type="InterPro" id="IPR050585">
    <property type="entry name" value="Xaa-Pro_dipeptidyl-ppase/CocE"/>
</dbReference>
<dbReference type="Proteomes" id="UP000249169">
    <property type="component" value="Unassembled WGS sequence"/>
</dbReference>
<dbReference type="InterPro" id="IPR029058">
    <property type="entry name" value="AB_hydrolase_fold"/>
</dbReference>
<accession>A0A328C5T3</accession>